<dbReference type="KEGG" id="thac:CSC3H3_01985"/>
<reference evidence="2 4" key="1">
    <citation type="submission" date="2017-09" db="EMBL/GenBank/DDBJ databases">
        <title>Biodiversity and function of Thalassospira species in the particle-attached aromatic-hydrocarbon-degrading consortia from the surface seawater of the South China Sea.</title>
        <authorList>
            <person name="Dong C."/>
            <person name="Liu R."/>
            <person name="Shao Z."/>
        </authorList>
    </citation>
    <scope>NUCLEOTIDE SEQUENCE [LARGE SCALE GENOMIC DNA]</scope>
    <source>
        <strain evidence="2 4">CSC1P2</strain>
    </source>
</reference>
<protein>
    <submittedName>
        <fullName evidence="2">Uncharacterized protein</fullName>
    </submittedName>
</protein>
<dbReference type="Proteomes" id="UP000233458">
    <property type="component" value="Chromosome"/>
</dbReference>
<evidence type="ECO:0000313" key="3">
    <source>
        <dbReference type="Proteomes" id="UP000233458"/>
    </source>
</evidence>
<dbReference type="EMBL" id="NWTK01000016">
    <property type="protein sequence ID" value="PKR50595.1"/>
    <property type="molecule type" value="Genomic_DNA"/>
</dbReference>
<organism evidence="2 4">
    <name type="scientific">Thalassospira marina</name>
    <dbReference type="NCBI Taxonomy" id="2048283"/>
    <lineage>
        <taxon>Bacteria</taxon>
        <taxon>Pseudomonadati</taxon>
        <taxon>Pseudomonadota</taxon>
        <taxon>Alphaproteobacteria</taxon>
        <taxon>Rhodospirillales</taxon>
        <taxon>Thalassospiraceae</taxon>
        <taxon>Thalassospira</taxon>
    </lineage>
</organism>
<accession>A0A2N3KJ72</accession>
<keyword evidence="3" id="KW-1185">Reference proteome</keyword>
<sequence length="85" mass="9727">MSPECAFRQSDRMPLDRPVSWARCKAFCGVAQGEFGFLLLVIAVKYVTISYGVCKKTVDLLQFWGLSHFRLEKDGYDVPDDFELD</sequence>
<gene>
    <name evidence="2" type="ORF">COO20_20865</name>
    <name evidence="1" type="ORF">CSC3H3_01985</name>
</gene>
<reference evidence="1 3" key="2">
    <citation type="submission" date="2017-10" db="EMBL/GenBank/DDBJ databases">
        <title>Biodiversity and function of Thalassospira species in the particle-attached aromatic-hydrocarbon-degrading consortia from the surface seawater of the China South Sea.</title>
        <authorList>
            <person name="Dong C."/>
            <person name="Liu R."/>
            <person name="Shao Z."/>
        </authorList>
    </citation>
    <scope>NUCLEOTIDE SEQUENCE [LARGE SCALE GENOMIC DNA]</scope>
    <source>
        <strain evidence="1 3">CSC3H3</strain>
    </source>
</reference>
<dbReference type="EMBL" id="CP024199">
    <property type="protein sequence ID" value="AUG51613.1"/>
    <property type="molecule type" value="Genomic_DNA"/>
</dbReference>
<proteinExistence type="predicted"/>
<evidence type="ECO:0000313" key="1">
    <source>
        <dbReference type="EMBL" id="AUG51613.1"/>
    </source>
</evidence>
<evidence type="ECO:0000313" key="4">
    <source>
        <dbReference type="Proteomes" id="UP000233597"/>
    </source>
</evidence>
<dbReference type="Proteomes" id="UP000233597">
    <property type="component" value="Unassembled WGS sequence"/>
</dbReference>
<dbReference type="AlphaFoldDB" id="A0A2N3KJ72"/>
<evidence type="ECO:0000313" key="2">
    <source>
        <dbReference type="EMBL" id="PKR50595.1"/>
    </source>
</evidence>
<name>A0A2N3KJ72_9PROT</name>